<protein>
    <submittedName>
        <fullName evidence="2">Uncharacterized protein</fullName>
    </submittedName>
</protein>
<gene>
    <name evidence="2" type="ORF">Cph01nite_33180</name>
</gene>
<feature type="compositionally biased region" description="Basic and acidic residues" evidence="1">
    <location>
        <begin position="59"/>
        <end position="77"/>
    </location>
</feature>
<comment type="caution">
    <text evidence="2">The sequence shown here is derived from an EMBL/GenBank/DDBJ whole genome shotgun (WGS) entry which is preliminary data.</text>
</comment>
<evidence type="ECO:0000256" key="1">
    <source>
        <dbReference type="SAM" id="MobiDB-lite"/>
    </source>
</evidence>
<name>A0ABQ4DRK0_9CELL</name>
<evidence type="ECO:0000313" key="2">
    <source>
        <dbReference type="EMBL" id="GIG41556.1"/>
    </source>
</evidence>
<dbReference type="Proteomes" id="UP000614741">
    <property type="component" value="Unassembled WGS sequence"/>
</dbReference>
<keyword evidence="3" id="KW-1185">Reference proteome</keyword>
<feature type="region of interest" description="Disordered" evidence="1">
    <location>
        <begin position="59"/>
        <end position="103"/>
    </location>
</feature>
<dbReference type="EMBL" id="BONP01000030">
    <property type="protein sequence ID" value="GIG41556.1"/>
    <property type="molecule type" value="Genomic_DNA"/>
</dbReference>
<feature type="compositionally biased region" description="Low complexity" evidence="1">
    <location>
        <begin position="78"/>
        <end position="87"/>
    </location>
</feature>
<accession>A0ABQ4DRK0</accession>
<reference evidence="2 3" key="1">
    <citation type="submission" date="2021-01" db="EMBL/GenBank/DDBJ databases">
        <title>Whole genome shotgun sequence of Cellulomonas phragmiteti NBRC 110785.</title>
        <authorList>
            <person name="Komaki H."/>
            <person name="Tamura T."/>
        </authorList>
    </citation>
    <scope>NUCLEOTIDE SEQUENCE [LARGE SCALE GENOMIC DNA]</scope>
    <source>
        <strain evidence="2 3">NBRC 110785</strain>
    </source>
</reference>
<proteinExistence type="predicted"/>
<sequence>MRAWAGTPHAGSEAGVRTFIVYSIVPGGSTHTLTRRGVAAASSSQVSQPLWMVGVQRSPADRMADRTDRQVRRDRPVGGRPRAAGVRAPRHGVTPAARAVSQG</sequence>
<organism evidence="2 3">
    <name type="scientific">Cellulomonas phragmiteti</name>
    <dbReference type="NCBI Taxonomy" id="478780"/>
    <lineage>
        <taxon>Bacteria</taxon>
        <taxon>Bacillati</taxon>
        <taxon>Actinomycetota</taxon>
        <taxon>Actinomycetes</taxon>
        <taxon>Micrococcales</taxon>
        <taxon>Cellulomonadaceae</taxon>
        <taxon>Cellulomonas</taxon>
    </lineage>
</organism>
<evidence type="ECO:0000313" key="3">
    <source>
        <dbReference type="Proteomes" id="UP000614741"/>
    </source>
</evidence>